<dbReference type="STRING" id="421058.SAMN05421866_3164"/>
<dbReference type="InterPro" id="IPR058074">
    <property type="entry name" value="Bacteriocin-like"/>
</dbReference>
<dbReference type="AlphaFoldDB" id="A0A1M5UCE4"/>
<evidence type="ECO:0000313" key="2">
    <source>
        <dbReference type="Proteomes" id="UP000184047"/>
    </source>
</evidence>
<evidence type="ECO:0008006" key="3">
    <source>
        <dbReference type="Google" id="ProtNLM"/>
    </source>
</evidence>
<keyword evidence="2" id="KW-1185">Reference proteome</keyword>
<dbReference type="Proteomes" id="UP000184047">
    <property type="component" value="Unassembled WGS sequence"/>
</dbReference>
<proteinExistence type="predicted"/>
<reference evidence="2" key="1">
    <citation type="submission" date="2016-11" db="EMBL/GenBank/DDBJ databases">
        <authorList>
            <person name="Varghese N."/>
            <person name="Submissions S."/>
        </authorList>
    </citation>
    <scope>NUCLEOTIDE SEQUENCE [LARGE SCALE GENOMIC DNA]</scope>
    <source>
        <strain evidence="2">DSM 19055</strain>
    </source>
</reference>
<evidence type="ECO:0000313" key="1">
    <source>
        <dbReference type="EMBL" id="SHH60702.1"/>
    </source>
</evidence>
<dbReference type="RefSeq" id="WP_265131399.1">
    <property type="nucleotide sequence ID" value="NZ_JAPDSL010000001.1"/>
</dbReference>
<sequence length="53" mass="5957">MKNLKKLTRKEQKTIKGGIIQTCRDHSQCDFGECCEGKMCVPSPYPLCGPILE</sequence>
<dbReference type="EMBL" id="FQWT01000005">
    <property type="protein sequence ID" value="SHH60702.1"/>
    <property type="molecule type" value="Genomic_DNA"/>
</dbReference>
<accession>A0A1M5UCE4</accession>
<dbReference type="NCBIfam" id="NF047798">
    <property type="entry name" value="leader_Chryseo"/>
    <property type="match status" value="1"/>
</dbReference>
<protein>
    <recommendedName>
        <fullName evidence="3">Bacteriocin-type signal sequence-containing protein</fullName>
    </recommendedName>
</protein>
<name>A0A1M5UCE4_9FLAO</name>
<gene>
    <name evidence="1" type="ORF">SAMN05421866_3164</name>
</gene>
<organism evidence="1 2">
    <name type="scientific">Chryseobacterium oranimense</name>
    <dbReference type="NCBI Taxonomy" id="421058"/>
    <lineage>
        <taxon>Bacteria</taxon>
        <taxon>Pseudomonadati</taxon>
        <taxon>Bacteroidota</taxon>
        <taxon>Flavobacteriia</taxon>
        <taxon>Flavobacteriales</taxon>
        <taxon>Weeksellaceae</taxon>
        <taxon>Chryseobacterium group</taxon>
        <taxon>Chryseobacterium</taxon>
    </lineage>
</organism>